<keyword evidence="1" id="KW-0812">Transmembrane</keyword>
<dbReference type="EMBL" id="MDEN01000053">
    <property type="protein sequence ID" value="OCX24817.1"/>
    <property type="molecule type" value="Genomic_DNA"/>
</dbReference>
<gene>
    <name evidence="2" type="ORF">BBI10_04150</name>
</gene>
<dbReference type="AlphaFoldDB" id="A0A1C2ECY2"/>
<reference evidence="2 3" key="1">
    <citation type="submission" date="2016-08" db="EMBL/GenBank/DDBJ databases">
        <title>Whole genome sequence of Pseudomonas graminis strain UASWS1507, a potential biological control agent for agriculture.</title>
        <authorList>
            <person name="Crovadore J."/>
            <person name="Calmin G."/>
            <person name="Chablais R."/>
            <person name="Cochard B."/>
            <person name="Lefort F."/>
        </authorList>
    </citation>
    <scope>NUCLEOTIDE SEQUENCE [LARGE SCALE GENOMIC DNA]</scope>
    <source>
        <strain evidence="2 3">UASWS1507</strain>
    </source>
</reference>
<evidence type="ECO:0000256" key="1">
    <source>
        <dbReference type="SAM" id="Phobius"/>
    </source>
</evidence>
<sequence>MAHRFYILLLVALALASPISSIIRVLFDNILVVLFVAVGGTVVSLWALQKGIEKTDPMTTNLIISAGPVITLAMYPILSGGSSLSISTYFAAAAVTLISMTNAFYKARSNMMIKT</sequence>
<accession>A0A1C2ECY2</accession>
<feature type="transmembrane region" description="Helical" evidence="1">
    <location>
        <begin position="84"/>
        <end position="105"/>
    </location>
</feature>
<feature type="transmembrane region" description="Helical" evidence="1">
    <location>
        <begin position="60"/>
        <end position="78"/>
    </location>
</feature>
<feature type="transmembrane region" description="Helical" evidence="1">
    <location>
        <begin position="31"/>
        <end position="48"/>
    </location>
</feature>
<protein>
    <submittedName>
        <fullName evidence="2">Uncharacterized protein</fullName>
    </submittedName>
</protein>
<keyword evidence="1" id="KW-1133">Transmembrane helix</keyword>
<organism evidence="2 3">
    <name type="scientific">Pseudomonas graminis</name>
    <dbReference type="NCBI Taxonomy" id="158627"/>
    <lineage>
        <taxon>Bacteria</taxon>
        <taxon>Pseudomonadati</taxon>
        <taxon>Pseudomonadota</taxon>
        <taxon>Gammaproteobacteria</taxon>
        <taxon>Pseudomonadales</taxon>
        <taxon>Pseudomonadaceae</taxon>
        <taxon>Pseudomonas</taxon>
    </lineage>
</organism>
<proteinExistence type="predicted"/>
<name>A0A1C2ECY2_9PSED</name>
<evidence type="ECO:0000313" key="2">
    <source>
        <dbReference type="EMBL" id="OCX24817.1"/>
    </source>
</evidence>
<evidence type="ECO:0000313" key="3">
    <source>
        <dbReference type="Proteomes" id="UP000095143"/>
    </source>
</evidence>
<keyword evidence="1" id="KW-0472">Membrane</keyword>
<dbReference type="Proteomes" id="UP000095143">
    <property type="component" value="Unassembled WGS sequence"/>
</dbReference>
<comment type="caution">
    <text evidence="2">The sequence shown here is derived from an EMBL/GenBank/DDBJ whole genome shotgun (WGS) entry which is preliminary data.</text>
</comment>